<dbReference type="VEuPathDB" id="TrichDB:TRFO_42282"/>
<proteinExistence type="predicted"/>
<keyword evidence="1" id="KW-1133">Transmembrane helix</keyword>
<reference evidence="2" key="1">
    <citation type="submission" date="2016-10" db="EMBL/GenBank/DDBJ databases">
        <authorList>
            <person name="Benchimol M."/>
            <person name="Almeida L.G."/>
            <person name="Vasconcelos A.T."/>
            <person name="Perreira-Neves A."/>
            <person name="Rosa I.A."/>
            <person name="Tasca T."/>
            <person name="Bogo M.R."/>
            <person name="de Souza W."/>
        </authorList>
    </citation>
    <scope>NUCLEOTIDE SEQUENCE [LARGE SCALE GENOMIC DNA]</scope>
    <source>
        <strain evidence="2">K</strain>
    </source>
</reference>
<evidence type="ECO:0000313" key="2">
    <source>
        <dbReference type="EMBL" id="OHT15817.1"/>
    </source>
</evidence>
<comment type="caution">
    <text evidence="2">The sequence shown here is derived from an EMBL/GenBank/DDBJ whole genome shotgun (WGS) entry which is preliminary data.</text>
</comment>
<dbReference type="EMBL" id="MLAK01000184">
    <property type="protein sequence ID" value="OHT15817.1"/>
    <property type="molecule type" value="Genomic_DNA"/>
</dbReference>
<dbReference type="GeneID" id="94848942"/>
<dbReference type="AlphaFoldDB" id="A0A1J4KX35"/>
<gene>
    <name evidence="2" type="ORF">TRFO_42282</name>
</gene>
<accession>A0A1J4KX35</accession>
<organism evidence="2 3">
    <name type="scientific">Tritrichomonas foetus</name>
    <dbReference type="NCBI Taxonomy" id="1144522"/>
    <lineage>
        <taxon>Eukaryota</taxon>
        <taxon>Metamonada</taxon>
        <taxon>Parabasalia</taxon>
        <taxon>Tritrichomonadida</taxon>
        <taxon>Tritrichomonadidae</taxon>
        <taxon>Tritrichomonas</taxon>
    </lineage>
</organism>
<keyword evidence="1" id="KW-0472">Membrane</keyword>
<evidence type="ECO:0000256" key="1">
    <source>
        <dbReference type="SAM" id="Phobius"/>
    </source>
</evidence>
<sequence>MLFAFLPFALSILPEETKKKNNWISDNHHSLGILPFPIQEKLNQLISKITIKFVPERVAKLINDRKTSTFSPMTRNINPAERENKFVVLSSFLIIFIALTLIMLIKEIKQNKQMNNQ</sequence>
<keyword evidence="3" id="KW-1185">Reference proteome</keyword>
<dbReference type="RefSeq" id="XP_068368953.1">
    <property type="nucleotide sequence ID" value="XM_068514238.1"/>
</dbReference>
<protein>
    <submittedName>
        <fullName evidence="2">Uncharacterized protein</fullName>
    </submittedName>
</protein>
<feature type="transmembrane region" description="Helical" evidence="1">
    <location>
        <begin position="86"/>
        <end position="105"/>
    </location>
</feature>
<evidence type="ECO:0000313" key="3">
    <source>
        <dbReference type="Proteomes" id="UP000179807"/>
    </source>
</evidence>
<dbReference type="Proteomes" id="UP000179807">
    <property type="component" value="Unassembled WGS sequence"/>
</dbReference>
<name>A0A1J4KX35_9EUKA</name>
<keyword evidence="1" id="KW-0812">Transmembrane</keyword>